<dbReference type="PATRIC" id="fig|1179773.3.peg.5264"/>
<accession>K0K4G9</accession>
<dbReference type="AlphaFoldDB" id="K0K4G9"/>
<name>K0K4G9_SACES</name>
<dbReference type="BioCyc" id="SESP1179773:BN6_RS25305-MONOMER"/>
<dbReference type="OrthoDB" id="3697076at2"/>
<dbReference type="KEGG" id="sesp:BN6_52320"/>
<evidence type="ECO:0000313" key="1">
    <source>
        <dbReference type="EMBL" id="CCH32497.1"/>
    </source>
</evidence>
<sequence>MFAADFDGRPKGICVLWVGASENLVMQWGTDLSEGPDATDPCSAAKRIATTVVGNLRTT</sequence>
<organism evidence="1 2">
    <name type="scientific">Saccharothrix espanaensis (strain ATCC 51144 / DSM 44229 / JCM 9112 / NBRC 15066 / NRRL 15764)</name>
    <dbReference type="NCBI Taxonomy" id="1179773"/>
    <lineage>
        <taxon>Bacteria</taxon>
        <taxon>Bacillati</taxon>
        <taxon>Actinomycetota</taxon>
        <taxon>Actinomycetes</taxon>
        <taxon>Pseudonocardiales</taxon>
        <taxon>Pseudonocardiaceae</taxon>
        <taxon>Saccharothrix</taxon>
    </lineage>
</organism>
<keyword evidence="2" id="KW-1185">Reference proteome</keyword>
<dbReference type="EMBL" id="HE804045">
    <property type="protein sequence ID" value="CCH32497.1"/>
    <property type="molecule type" value="Genomic_DNA"/>
</dbReference>
<dbReference type="Proteomes" id="UP000006281">
    <property type="component" value="Chromosome"/>
</dbReference>
<dbReference type="HOGENOM" id="CLU_2957957_0_0_11"/>
<protein>
    <submittedName>
        <fullName evidence="1">Uncharacterized protein</fullName>
    </submittedName>
</protein>
<dbReference type="RefSeq" id="WP_015102609.1">
    <property type="nucleotide sequence ID" value="NC_019673.1"/>
</dbReference>
<gene>
    <name evidence="1" type="ordered locus">BN6_52320</name>
</gene>
<evidence type="ECO:0000313" key="2">
    <source>
        <dbReference type="Proteomes" id="UP000006281"/>
    </source>
</evidence>
<proteinExistence type="predicted"/>
<reference evidence="1 2" key="1">
    <citation type="journal article" date="2012" name="BMC Genomics">
        <title>Complete genome sequence of Saccharothrix espanaensis DSM 44229T and comparison to the other completely sequenced Pseudonocardiaceae.</title>
        <authorList>
            <person name="Strobel T."/>
            <person name="Al-Dilaimi A."/>
            <person name="Blom J."/>
            <person name="Gessner A."/>
            <person name="Kalinowski J."/>
            <person name="Luzhetska M."/>
            <person name="Puhler A."/>
            <person name="Szczepanowski R."/>
            <person name="Bechthold A."/>
            <person name="Ruckert C."/>
        </authorList>
    </citation>
    <scope>NUCLEOTIDE SEQUENCE [LARGE SCALE GENOMIC DNA]</scope>
    <source>
        <strain evidence="2">ATCC 51144 / DSM 44229 / JCM 9112 / NBRC 15066 / NRRL 15764</strain>
    </source>
</reference>